<dbReference type="KEGG" id="vg:14039001"/>
<proteinExistence type="predicted"/>
<dbReference type="SUPFAM" id="SSF81321">
    <property type="entry name" value="Family A G protein-coupled receptor-like"/>
    <property type="match status" value="1"/>
</dbReference>
<dbReference type="GeneID" id="14039001"/>
<evidence type="ECO:0000313" key="3">
    <source>
        <dbReference type="EMBL" id="AKB93273.1"/>
    </source>
</evidence>
<keyword evidence="1" id="KW-0472">Membrane</keyword>
<evidence type="ECO:0000256" key="1">
    <source>
        <dbReference type="SAM" id="Phobius"/>
    </source>
</evidence>
<protein>
    <submittedName>
        <fullName evidence="3">B78</fullName>
    </submittedName>
    <submittedName>
        <fullName evidence="2">E78</fullName>
    </submittedName>
</protein>
<evidence type="ECO:0000313" key="4">
    <source>
        <dbReference type="Proteomes" id="UP000097765"/>
    </source>
</evidence>
<dbReference type="Gene3D" id="1.20.1070.10">
    <property type="entry name" value="Rhodopsin 7-helix transmembrane proteins"/>
    <property type="match status" value="1"/>
</dbReference>
<feature type="transmembrane region" description="Helical" evidence="1">
    <location>
        <begin position="177"/>
        <end position="198"/>
    </location>
</feature>
<evidence type="ECO:0000313" key="2">
    <source>
        <dbReference type="EMBL" id="AFX83393.1"/>
    </source>
</evidence>
<dbReference type="EMBL" id="KP202868">
    <property type="protein sequence ID" value="AKB93273.1"/>
    <property type="molecule type" value="Genomic_DNA"/>
</dbReference>
<organismHost>
    <name type="scientific">Rattus norvegicus</name>
    <name type="common">Rat</name>
    <dbReference type="NCBI Taxonomy" id="10116"/>
</organismHost>
<dbReference type="EMBL" id="JX867617">
    <property type="protein sequence ID" value="AFX83393.1"/>
    <property type="molecule type" value="Genomic_DNA"/>
</dbReference>
<keyword evidence="1" id="KW-0812">Transmembrane</keyword>
<dbReference type="Pfam" id="PF25707">
    <property type="entry name" value="UL78"/>
    <property type="match status" value="1"/>
</dbReference>
<dbReference type="Proteomes" id="UP000097765">
    <property type="component" value="Segment"/>
</dbReference>
<feature type="transmembrane region" description="Helical" evidence="1">
    <location>
        <begin position="15"/>
        <end position="38"/>
    </location>
</feature>
<feature type="transmembrane region" description="Helical" evidence="1">
    <location>
        <begin position="250"/>
        <end position="273"/>
    </location>
</feature>
<sequence length="437" mass="47631">MCPEEAFFIGVYNSVVTGAFSAVFGVATIALGITYGVVIASKRVCGPWPFVISLFLANVGMLISLAAKWAVRVWWPAMLDDSFCRGALSVGVVSESAGSFFFMFMCLDRMRDIERSVSGGAESKRAPGGYGVFWATVVAWLSALFFGYPMLVSTSSFQNSGSLPVCELRGDDSITQLMIQSSVVFVVPTLIVISRILSVDKKSPGSAEVVVRRACCFYMCYFLIMIPALISRTMQYIYVDTPSPSWKDYLNMFATAIYMFRVVIFAFAADIVLDDSVVGTVSPTNLFFRSLIYGDVDKENGKDSKTCPDVEIACLRVKRPGFVKKVSEKLVEKLKHMWGSFGVHVFNAYKKKSPEGMVVGVRGMGYDDDAHELNKDSGSVFGSDGGPSGFDNPGYVSDGGEAEDGKCEVADQKLEALGMPSTTIPRDETIPCVAVYM</sequence>
<name>K7XWC6_RCMVE</name>
<reference evidence="2" key="3">
    <citation type="submission" date="2015-04" db="EMBL/GenBank/DDBJ databases">
        <authorList>
            <person name="Heaggans S.Y."/>
            <person name="Hayward G.S."/>
        </authorList>
    </citation>
    <scope>NUCLEOTIDE SEQUENCE</scope>
    <source>
        <strain evidence="2">England</strain>
    </source>
</reference>
<feature type="transmembrane region" description="Helical" evidence="1">
    <location>
        <begin position="128"/>
        <end position="148"/>
    </location>
</feature>
<dbReference type="Proteomes" id="UP000127637">
    <property type="component" value="Segment"/>
</dbReference>
<reference evidence="4 5" key="1">
    <citation type="journal article" date="2012" name="J. Virol.">
        <title>Complete genome sequence of the english isolate of rat cytomegalovirus (Murid herpesvirus 8).</title>
        <authorList>
            <person name="Ettinger J."/>
            <person name="Geyer H."/>
            <person name="Nitsche A."/>
            <person name="Zimmermann A."/>
            <person name="Brune W."/>
            <person name="Sandford G.R."/>
            <person name="Hayward G.S."/>
            <person name="Voigt S."/>
        </authorList>
    </citation>
    <scope>NUCLEOTIDE SEQUENCE [LARGE SCALE GENOMIC DNA]</scope>
    <source>
        <strain evidence="3">Berlin</strain>
        <strain evidence="2">England</strain>
    </source>
</reference>
<gene>
    <name evidence="2" type="primary">E78</name>
    <name evidence="3" type="synonym">B78</name>
</gene>
<feature type="transmembrane region" description="Helical" evidence="1">
    <location>
        <begin position="87"/>
        <end position="107"/>
    </location>
</feature>
<keyword evidence="5" id="KW-1185">Reference proteome</keyword>
<reference evidence="4 5" key="2">
    <citation type="journal article" date="2015" name="J. Gen. Virol.">
        <title>The English isolate and a newly identified Berlin isolate of Rat Cytomegalovirus (RCMV) share similarities with but separate as an anciently diverged clade from Mouse CMV and the Maastricht isolate of RCMV.</title>
        <authorList>
            <person name="Geyer H."/>
            <person name="Ettinger J."/>
            <person name="Moller L."/>
            <person name="Schmolz E."/>
            <person name="Nitsche A."/>
            <person name="Brune W."/>
            <person name="Heaggans S."/>
            <person name="Sandford G.R."/>
            <person name="Hayward G.S."/>
            <person name="Voigt S."/>
        </authorList>
    </citation>
    <scope>NUCLEOTIDE SEQUENCE [LARGE SCALE GENOMIC DNA]</scope>
    <source>
        <strain evidence="3">Berlin</strain>
        <strain evidence="2">England</strain>
    </source>
</reference>
<dbReference type="OrthoDB" id="37188at10239"/>
<feature type="transmembrane region" description="Helical" evidence="1">
    <location>
        <begin position="50"/>
        <end position="75"/>
    </location>
</feature>
<evidence type="ECO:0000313" key="5">
    <source>
        <dbReference type="Proteomes" id="UP000127637"/>
    </source>
</evidence>
<dbReference type="InterPro" id="IPR057757">
    <property type="entry name" value="UL78-like"/>
</dbReference>
<accession>K7XWC6</accession>
<feature type="transmembrane region" description="Helical" evidence="1">
    <location>
        <begin position="210"/>
        <end position="230"/>
    </location>
</feature>
<keyword evidence="1" id="KW-1133">Transmembrane helix</keyword>
<organism evidence="2 5">
    <name type="scientific">Rat cytomegalovirus (isolate England)</name>
    <name type="common">RCMV-E</name>
    <name type="synonym">Murid herpesvirus 8</name>
    <dbReference type="NCBI Taxonomy" id="1261657"/>
    <lineage>
        <taxon>Viruses</taxon>
        <taxon>Duplodnaviria</taxon>
        <taxon>Heunggongvirae</taxon>
        <taxon>Peploviricota</taxon>
        <taxon>Herviviricetes</taxon>
        <taxon>Herpesvirales</taxon>
        <taxon>Orthoherpesviridae</taxon>
        <taxon>Betaherpesvirinae</taxon>
        <taxon>Muromegalovirus</taxon>
        <taxon>Muromegalovirus muridbeta8</taxon>
    </lineage>
</organism>
<dbReference type="RefSeq" id="YP_007016476.1">
    <property type="nucleotide sequence ID" value="NC_019559.2"/>
</dbReference>